<proteinExistence type="predicted"/>
<accession>A0A0A9EGW8</accession>
<reference evidence="1" key="1">
    <citation type="submission" date="2014-09" db="EMBL/GenBank/DDBJ databases">
        <authorList>
            <person name="Magalhaes I.L.F."/>
            <person name="Oliveira U."/>
            <person name="Santos F.R."/>
            <person name="Vidigal T.H.D.A."/>
            <person name="Brescovit A.D."/>
            <person name="Santos A.J."/>
        </authorList>
    </citation>
    <scope>NUCLEOTIDE SEQUENCE</scope>
    <source>
        <tissue evidence="1">Shoot tissue taken approximately 20 cm above the soil surface</tissue>
    </source>
</reference>
<protein>
    <submittedName>
        <fullName evidence="1">Uncharacterized protein</fullName>
    </submittedName>
</protein>
<name>A0A0A9EGW8_ARUDO</name>
<dbReference type="EMBL" id="GBRH01197906">
    <property type="protein sequence ID" value="JAD99989.1"/>
    <property type="molecule type" value="Transcribed_RNA"/>
</dbReference>
<reference evidence="1" key="2">
    <citation type="journal article" date="2015" name="Data Brief">
        <title>Shoot transcriptome of the giant reed, Arundo donax.</title>
        <authorList>
            <person name="Barrero R.A."/>
            <person name="Guerrero F.D."/>
            <person name="Moolhuijzen P."/>
            <person name="Goolsby J.A."/>
            <person name="Tidwell J."/>
            <person name="Bellgard S.E."/>
            <person name="Bellgard M.I."/>
        </authorList>
    </citation>
    <scope>NUCLEOTIDE SEQUENCE</scope>
    <source>
        <tissue evidence="1">Shoot tissue taken approximately 20 cm above the soil surface</tissue>
    </source>
</reference>
<sequence length="66" mass="7118">MYVPLLLSPALRCSSRIRSHPIFCYHVMFGPGTLKLAPDPVSLLFVSIKNINAKGSISIAAPPPVN</sequence>
<organism evidence="1">
    <name type="scientific">Arundo donax</name>
    <name type="common">Giant reed</name>
    <name type="synonym">Donax arundinaceus</name>
    <dbReference type="NCBI Taxonomy" id="35708"/>
    <lineage>
        <taxon>Eukaryota</taxon>
        <taxon>Viridiplantae</taxon>
        <taxon>Streptophyta</taxon>
        <taxon>Embryophyta</taxon>
        <taxon>Tracheophyta</taxon>
        <taxon>Spermatophyta</taxon>
        <taxon>Magnoliopsida</taxon>
        <taxon>Liliopsida</taxon>
        <taxon>Poales</taxon>
        <taxon>Poaceae</taxon>
        <taxon>PACMAD clade</taxon>
        <taxon>Arundinoideae</taxon>
        <taxon>Arundineae</taxon>
        <taxon>Arundo</taxon>
    </lineage>
</organism>
<dbReference type="AlphaFoldDB" id="A0A0A9EGW8"/>
<evidence type="ECO:0000313" key="1">
    <source>
        <dbReference type="EMBL" id="JAD99989.1"/>
    </source>
</evidence>